<name>A0A235F9J0_9BACL</name>
<dbReference type="RefSeq" id="WP_094253095.1">
    <property type="nucleotide sequence ID" value="NZ_JBHLXL010000001.1"/>
</dbReference>
<dbReference type="InterPro" id="IPR001119">
    <property type="entry name" value="SLH_dom"/>
</dbReference>
<evidence type="ECO:0000313" key="3">
    <source>
        <dbReference type="EMBL" id="OYD57744.1"/>
    </source>
</evidence>
<proteinExistence type="predicted"/>
<dbReference type="InterPro" id="IPR051465">
    <property type="entry name" value="Cell_Envelope_Struct_Comp"/>
</dbReference>
<feature type="chain" id="PRO_5012466655" description="SLH domain-containing protein" evidence="1">
    <location>
        <begin position="26"/>
        <end position="346"/>
    </location>
</feature>
<feature type="signal peptide" evidence="1">
    <location>
        <begin position="1"/>
        <end position="25"/>
    </location>
</feature>
<dbReference type="AlphaFoldDB" id="A0A235F9J0"/>
<evidence type="ECO:0000313" key="4">
    <source>
        <dbReference type="Proteomes" id="UP000215059"/>
    </source>
</evidence>
<protein>
    <recommendedName>
        <fullName evidence="2">SLH domain-containing protein</fullName>
    </recommendedName>
</protein>
<comment type="caution">
    <text evidence="3">The sequence shown here is derived from an EMBL/GenBank/DDBJ whole genome shotgun (WGS) entry which is preliminary data.</text>
</comment>
<sequence length="346" mass="38238">MKKILSFALAASVAASSLFTPSAKAAERAPIEYYLPVDIENHFAVDQLNDFIDADIMKGMFNSQGFLEAKPKQQITRVQFVALMVRAMNLNSTKAAKDFKDVPKTHWAYNEVRVASSLGIVSGISDTRFAPNAVIYRDQMAKMIYNAFKSTVSFNGTPVKFSDVPSSYWASDAIAKTSGVGIIKGVGNTFKPKAMATRGEAAAILHRAMFKQTLSVPADATLTDVVMNNETEGYNAIKAKKYDSLDDITNKYQMGLQRAFTIMNNDDLMAEVEEGNTVDIELKGTLSVKVVKKTTNFAVVDLQGAVYEIKVGNKTVQDDVSGHVYLKKVNNTWKIFSSDYVYMWLM</sequence>
<evidence type="ECO:0000256" key="1">
    <source>
        <dbReference type="SAM" id="SignalP"/>
    </source>
</evidence>
<accession>A0A235F9J0</accession>
<dbReference type="Proteomes" id="UP000215059">
    <property type="component" value="Unassembled WGS sequence"/>
</dbReference>
<dbReference type="OrthoDB" id="174569at2"/>
<reference evidence="3 4" key="1">
    <citation type="submission" date="2017-07" db="EMBL/GenBank/DDBJ databases">
        <title>Fictibacillus sp. nov. GDSW-R2A3 Genome sequencing and assembly.</title>
        <authorList>
            <person name="Mayilraj S."/>
        </authorList>
    </citation>
    <scope>NUCLEOTIDE SEQUENCE [LARGE SCALE GENOMIC DNA]</scope>
    <source>
        <strain evidence="3 4">GDSW-R2A3</strain>
    </source>
</reference>
<keyword evidence="4" id="KW-1185">Reference proteome</keyword>
<gene>
    <name evidence="3" type="ORF">CGZ90_13880</name>
</gene>
<feature type="domain" description="SLH" evidence="2">
    <location>
        <begin position="160"/>
        <end position="219"/>
    </location>
</feature>
<dbReference type="PROSITE" id="PS51272">
    <property type="entry name" value="SLH"/>
    <property type="match status" value="3"/>
</dbReference>
<dbReference type="EMBL" id="NOII01000003">
    <property type="protein sequence ID" value="OYD57744.1"/>
    <property type="molecule type" value="Genomic_DNA"/>
</dbReference>
<feature type="domain" description="SLH" evidence="2">
    <location>
        <begin position="31"/>
        <end position="94"/>
    </location>
</feature>
<feature type="domain" description="SLH" evidence="2">
    <location>
        <begin position="95"/>
        <end position="158"/>
    </location>
</feature>
<dbReference type="PANTHER" id="PTHR43308">
    <property type="entry name" value="OUTER MEMBRANE PROTEIN ALPHA-RELATED"/>
    <property type="match status" value="1"/>
</dbReference>
<dbReference type="PANTHER" id="PTHR43308:SF5">
    <property type="entry name" value="S-LAYER PROTEIN _ PEPTIDOGLYCAN ENDO-BETA-N-ACETYLGLUCOSAMINIDASE"/>
    <property type="match status" value="1"/>
</dbReference>
<keyword evidence="1" id="KW-0732">Signal</keyword>
<dbReference type="Pfam" id="PF00395">
    <property type="entry name" value="SLH"/>
    <property type="match status" value="2"/>
</dbReference>
<evidence type="ECO:0000259" key="2">
    <source>
        <dbReference type="PROSITE" id="PS51272"/>
    </source>
</evidence>
<organism evidence="3 4">
    <name type="scientific">Fictibacillus aquaticus</name>
    <dbReference type="NCBI Taxonomy" id="2021314"/>
    <lineage>
        <taxon>Bacteria</taxon>
        <taxon>Bacillati</taxon>
        <taxon>Bacillota</taxon>
        <taxon>Bacilli</taxon>
        <taxon>Bacillales</taxon>
        <taxon>Fictibacillaceae</taxon>
        <taxon>Fictibacillus</taxon>
    </lineage>
</organism>